<sequence length="69" mass="7348">MKISTRNAFKGKVKQIVPGAVNMEVTLEVAPGLDVTAIMPKSSAQDLDIFEGQIAYALIKSSDVLLAVD</sequence>
<name>A0A8J7BXK9_9CYAN</name>
<dbReference type="NCBIfam" id="TIGR00638">
    <property type="entry name" value="Mop"/>
    <property type="match status" value="1"/>
</dbReference>
<dbReference type="EMBL" id="JACXAE010000061">
    <property type="protein sequence ID" value="MBD2773972.1"/>
    <property type="molecule type" value="Genomic_DNA"/>
</dbReference>
<evidence type="ECO:0000313" key="4">
    <source>
        <dbReference type="EMBL" id="MBD2773972.1"/>
    </source>
</evidence>
<keyword evidence="1 2" id="KW-0500">Molybdenum</keyword>
<dbReference type="Gene3D" id="2.40.50.100">
    <property type="match status" value="1"/>
</dbReference>
<gene>
    <name evidence="4" type="ORF">ICL16_18320</name>
</gene>
<dbReference type="AlphaFoldDB" id="A0A8J7BXK9"/>
<evidence type="ECO:0000259" key="3">
    <source>
        <dbReference type="PROSITE" id="PS51866"/>
    </source>
</evidence>
<evidence type="ECO:0000256" key="1">
    <source>
        <dbReference type="ARBA" id="ARBA00022505"/>
    </source>
</evidence>
<reference evidence="4" key="1">
    <citation type="submission" date="2020-09" db="EMBL/GenBank/DDBJ databases">
        <title>Iningainema tapete sp. nov. (Scytonemataceae, Cyanobacteria) from greenhouses in central Florida (USA) produces two types of nodularin with biosynthetic potential for microcystin-LR and anabaenopeptins.</title>
        <authorList>
            <person name="Berthold D.E."/>
            <person name="Lefler F.W."/>
            <person name="Huang I.-S."/>
            <person name="Abdulla H."/>
            <person name="Zimba P.V."/>
            <person name="Laughinghouse H.D. IV."/>
        </authorList>
    </citation>
    <scope>NUCLEOTIDE SEQUENCE</scope>
    <source>
        <strain evidence="4">BLCCT55</strain>
    </source>
</reference>
<dbReference type="InterPro" id="IPR005116">
    <property type="entry name" value="Transp-assoc_OB_typ1"/>
</dbReference>
<protein>
    <submittedName>
        <fullName evidence="4">TOBE domain-containing protein</fullName>
    </submittedName>
</protein>
<dbReference type="InterPro" id="IPR008995">
    <property type="entry name" value="Mo/tungstate-bd_C_term_dom"/>
</dbReference>
<evidence type="ECO:0000256" key="2">
    <source>
        <dbReference type="PROSITE-ProRule" id="PRU01213"/>
    </source>
</evidence>
<dbReference type="Pfam" id="PF03459">
    <property type="entry name" value="TOBE"/>
    <property type="match status" value="1"/>
</dbReference>
<feature type="domain" description="Mop" evidence="3">
    <location>
        <begin position="2"/>
        <end position="68"/>
    </location>
</feature>
<proteinExistence type="predicted"/>
<dbReference type="RefSeq" id="WP_190830364.1">
    <property type="nucleotide sequence ID" value="NZ_CAWPPI010000061.1"/>
</dbReference>
<accession>A0A8J7BXK9</accession>
<dbReference type="PROSITE" id="PS51866">
    <property type="entry name" value="MOP"/>
    <property type="match status" value="1"/>
</dbReference>
<dbReference type="Proteomes" id="UP000629098">
    <property type="component" value="Unassembled WGS sequence"/>
</dbReference>
<dbReference type="GO" id="GO:0015689">
    <property type="term" value="P:molybdate ion transport"/>
    <property type="evidence" value="ECO:0007669"/>
    <property type="project" value="InterPro"/>
</dbReference>
<organism evidence="4 5">
    <name type="scientific">Iningainema tapete BLCC-T55</name>
    <dbReference type="NCBI Taxonomy" id="2748662"/>
    <lineage>
        <taxon>Bacteria</taxon>
        <taxon>Bacillati</taxon>
        <taxon>Cyanobacteriota</taxon>
        <taxon>Cyanophyceae</taxon>
        <taxon>Nostocales</taxon>
        <taxon>Scytonemataceae</taxon>
        <taxon>Iningainema tapete</taxon>
    </lineage>
</organism>
<keyword evidence="5" id="KW-1185">Reference proteome</keyword>
<evidence type="ECO:0000313" key="5">
    <source>
        <dbReference type="Proteomes" id="UP000629098"/>
    </source>
</evidence>
<comment type="caution">
    <text evidence="4">The sequence shown here is derived from an EMBL/GenBank/DDBJ whole genome shotgun (WGS) entry which is preliminary data.</text>
</comment>
<dbReference type="InterPro" id="IPR004606">
    <property type="entry name" value="Mop_domain"/>
</dbReference>
<dbReference type="SUPFAM" id="SSF50331">
    <property type="entry name" value="MOP-like"/>
    <property type="match status" value="1"/>
</dbReference>